<dbReference type="RefSeq" id="WP_161722193.1">
    <property type="nucleotide sequence ID" value="NZ_JAAAXI010000003.1"/>
</dbReference>
<dbReference type="Proteomes" id="UP000818323">
    <property type="component" value="Unassembled WGS sequence"/>
</dbReference>
<keyword evidence="3" id="KW-1185">Reference proteome</keyword>
<feature type="chain" id="PRO_5046010378" description="DUF3551 domain-containing protein" evidence="1">
    <location>
        <begin position="21"/>
        <end position="108"/>
    </location>
</feature>
<name>A0ABW9YVX6_9HYPH</name>
<evidence type="ECO:0008006" key="4">
    <source>
        <dbReference type="Google" id="ProtNLM"/>
    </source>
</evidence>
<comment type="caution">
    <text evidence="2">The sequence shown here is derived from an EMBL/GenBank/DDBJ whole genome shotgun (WGS) entry which is preliminary data.</text>
</comment>
<accession>A0ABW9YVX6</accession>
<organism evidence="2 3">
    <name type="scientific">Microvirga arsenatis</name>
    <dbReference type="NCBI Taxonomy" id="2692265"/>
    <lineage>
        <taxon>Bacteria</taxon>
        <taxon>Pseudomonadati</taxon>
        <taxon>Pseudomonadota</taxon>
        <taxon>Alphaproteobacteria</taxon>
        <taxon>Hyphomicrobiales</taxon>
        <taxon>Methylobacteriaceae</taxon>
        <taxon>Microvirga</taxon>
    </lineage>
</organism>
<dbReference type="EMBL" id="JAAAXJ010000004">
    <property type="protein sequence ID" value="NBJ24563.1"/>
    <property type="molecule type" value="Genomic_DNA"/>
</dbReference>
<feature type="signal peptide" evidence="1">
    <location>
        <begin position="1"/>
        <end position="20"/>
    </location>
</feature>
<reference evidence="2 3" key="1">
    <citation type="submission" date="2020-01" db="EMBL/GenBank/DDBJ databases">
        <title>Microvirga sp. nov., an arsenate reduction bacterium isolated from Tibet hotspring sediments.</title>
        <authorList>
            <person name="Yuan C.-G."/>
        </authorList>
    </citation>
    <scope>NUCLEOTIDE SEQUENCE [LARGE SCALE GENOMIC DNA]</scope>
    <source>
        <strain evidence="2 3">SYSU G3D203</strain>
    </source>
</reference>
<evidence type="ECO:0000313" key="3">
    <source>
        <dbReference type="Proteomes" id="UP000818323"/>
    </source>
</evidence>
<sequence length="108" mass="11262">MRLLIASALPLSLLLTPALAQPFYGEGACPAKLRPNGSFCVMNIPNSIRNPGICPPEYVSTADGTYCVLAPRNQWVLTRANCPNGTKPSKGGEYCAGAQAAESPAATP</sequence>
<proteinExistence type="predicted"/>
<keyword evidence="1" id="KW-0732">Signal</keyword>
<evidence type="ECO:0000313" key="2">
    <source>
        <dbReference type="EMBL" id="NBJ24563.1"/>
    </source>
</evidence>
<gene>
    <name evidence="2" type="ORF">GR303_09365</name>
</gene>
<protein>
    <recommendedName>
        <fullName evidence="4">DUF3551 domain-containing protein</fullName>
    </recommendedName>
</protein>
<evidence type="ECO:0000256" key="1">
    <source>
        <dbReference type="SAM" id="SignalP"/>
    </source>
</evidence>